<evidence type="ECO:0000259" key="13">
    <source>
        <dbReference type="PROSITE" id="PS50089"/>
    </source>
</evidence>
<keyword evidence="4 11" id="KW-0808">Transferase</keyword>
<dbReference type="InterPro" id="IPR039396">
    <property type="entry name" value="Deltex_C"/>
</dbReference>
<comment type="subcellular location">
    <subcellularLocation>
        <location evidence="11">Cytoplasm</location>
    </subcellularLocation>
</comment>
<dbReference type="Pfam" id="PF02825">
    <property type="entry name" value="WWE"/>
    <property type="match status" value="2"/>
</dbReference>
<keyword evidence="5 11" id="KW-0479">Metal-binding</keyword>
<feature type="domain" description="RING-type" evidence="13">
    <location>
        <begin position="580"/>
        <end position="627"/>
    </location>
</feature>
<evidence type="ECO:0000256" key="1">
    <source>
        <dbReference type="ARBA" id="ARBA00000900"/>
    </source>
</evidence>
<dbReference type="EMBL" id="HACA01008342">
    <property type="protein sequence ID" value="CDW25703.1"/>
    <property type="molecule type" value="Transcribed_RNA"/>
</dbReference>
<dbReference type="KEGG" id="lsm:121123994"/>
<dbReference type="InterPro" id="IPR018123">
    <property type="entry name" value="WWE-dom_subgr"/>
</dbReference>
<dbReference type="Pfam" id="PF18102">
    <property type="entry name" value="DTC"/>
    <property type="match status" value="1"/>
</dbReference>
<dbReference type="SUPFAM" id="SSF117839">
    <property type="entry name" value="WWE domain"/>
    <property type="match status" value="2"/>
</dbReference>
<evidence type="ECO:0000256" key="5">
    <source>
        <dbReference type="ARBA" id="ARBA00022723"/>
    </source>
</evidence>
<accession>A0A0K2TI31</accession>
<comment type="catalytic activity">
    <reaction evidence="1 11">
        <text>S-ubiquitinyl-[E2 ubiquitin-conjugating enzyme]-L-cysteine + [acceptor protein]-L-lysine = [E2 ubiquitin-conjugating enzyme]-L-cysteine + N(6)-ubiquitinyl-[acceptor protein]-L-lysine.</text>
        <dbReference type="EC" id="2.3.2.27"/>
    </reaction>
</comment>
<evidence type="ECO:0000256" key="2">
    <source>
        <dbReference type="ARBA" id="ARBA00004906"/>
    </source>
</evidence>
<dbReference type="SMART" id="SM00678">
    <property type="entry name" value="WWE"/>
    <property type="match status" value="2"/>
</dbReference>
<feature type="domain" description="WWE" evidence="14">
    <location>
        <begin position="1"/>
        <end position="79"/>
    </location>
</feature>
<reference evidence="15" key="1">
    <citation type="submission" date="2014-05" db="EMBL/GenBank/DDBJ databases">
        <authorList>
            <person name="Chronopoulou M."/>
        </authorList>
    </citation>
    <scope>NUCLEOTIDE SEQUENCE</scope>
    <source>
        <tissue evidence="15">Whole organism</tissue>
    </source>
</reference>
<feature type="compositionally biased region" description="Basic and acidic residues" evidence="12">
    <location>
        <begin position="227"/>
        <end position="240"/>
    </location>
</feature>
<evidence type="ECO:0000256" key="3">
    <source>
        <dbReference type="ARBA" id="ARBA00009413"/>
    </source>
</evidence>
<dbReference type="RefSeq" id="XP_040575016.1">
    <property type="nucleotide sequence ID" value="XM_040719082.2"/>
</dbReference>
<keyword evidence="6" id="KW-0677">Repeat</keyword>
<evidence type="ECO:0000256" key="10">
    <source>
        <dbReference type="PROSITE-ProRule" id="PRU00175"/>
    </source>
</evidence>
<keyword evidence="7 10" id="KW-0863">Zinc-finger</keyword>
<evidence type="ECO:0000256" key="4">
    <source>
        <dbReference type="ARBA" id="ARBA00022679"/>
    </source>
</evidence>
<name>A0A0K2TI31_LEPSM</name>
<dbReference type="Gene3D" id="3.30.720.50">
    <property type="match status" value="2"/>
</dbReference>
<dbReference type="PROSITE" id="PS50918">
    <property type="entry name" value="WWE"/>
    <property type="match status" value="2"/>
</dbReference>
<proteinExistence type="inferred from homology"/>
<comment type="pathway">
    <text evidence="2 11">Protein modification; protein ubiquitination.</text>
</comment>
<dbReference type="Gene3D" id="3.30.390.130">
    <property type="match status" value="1"/>
</dbReference>
<dbReference type="GO" id="GO:0016567">
    <property type="term" value="P:protein ubiquitination"/>
    <property type="evidence" value="ECO:0007669"/>
    <property type="project" value="UniProtKB-UniRule"/>
</dbReference>
<dbReference type="Gene3D" id="3.30.40.10">
    <property type="entry name" value="Zinc/RING finger domain, C3HC4 (zinc finger)"/>
    <property type="match status" value="1"/>
</dbReference>
<dbReference type="InterPro" id="IPR037197">
    <property type="entry name" value="WWE_dom_sf"/>
</dbReference>
<dbReference type="OrthoDB" id="2449614at2759"/>
<dbReference type="InterPro" id="IPR004170">
    <property type="entry name" value="WWE_dom"/>
</dbReference>
<dbReference type="PANTHER" id="PTHR12622">
    <property type="entry name" value="DELTEX-RELATED"/>
    <property type="match status" value="1"/>
</dbReference>
<dbReference type="GO" id="GO:0008270">
    <property type="term" value="F:zinc ion binding"/>
    <property type="evidence" value="ECO:0007669"/>
    <property type="project" value="UniProtKB-KW"/>
</dbReference>
<evidence type="ECO:0000256" key="7">
    <source>
        <dbReference type="ARBA" id="ARBA00022771"/>
    </source>
</evidence>
<evidence type="ECO:0000313" key="15">
    <source>
        <dbReference type="EMBL" id="CDW25703.1"/>
    </source>
</evidence>
<keyword evidence="8 11" id="KW-0862">Zinc</keyword>
<dbReference type="GO" id="GO:0007219">
    <property type="term" value="P:Notch signaling pathway"/>
    <property type="evidence" value="ECO:0007669"/>
    <property type="project" value="UniProtKB-KW"/>
</dbReference>
<evidence type="ECO:0000256" key="12">
    <source>
        <dbReference type="SAM" id="MobiDB-lite"/>
    </source>
</evidence>
<protein>
    <recommendedName>
        <fullName evidence="11">E3 ubiquitin-protein ligase</fullName>
        <ecNumber evidence="11">2.3.2.27</ecNumber>
    </recommendedName>
</protein>
<dbReference type="UniPathway" id="UPA00143"/>
<evidence type="ECO:0000256" key="8">
    <source>
        <dbReference type="ARBA" id="ARBA00022833"/>
    </source>
</evidence>
<feature type="region of interest" description="Disordered" evidence="12">
    <location>
        <begin position="497"/>
        <end position="516"/>
    </location>
</feature>
<dbReference type="PROSITE" id="PS50089">
    <property type="entry name" value="ZF_RING_2"/>
    <property type="match status" value="1"/>
</dbReference>
<dbReference type="SUPFAM" id="SSF57850">
    <property type="entry name" value="RING/U-box"/>
    <property type="match status" value="1"/>
</dbReference>
<evidence type="ECO:0000259" key="14">
    <source>
        <dbReference type="PROSITE" id="PS50918"/>
    </source>
</evidence>
<evidence type="ECO:0000256" key="6">
    <source>
        <dbReference type="ARBA" id="ARBA00022737"/>
    </source>
</evidence>
<dbReference type="GO" id="GO:0061630">
    <property type="term" value="F:ubiquitin protein ligase activity"/>
    <property type="evidence" value="ECO:0007669"/>
    <property type="project" value="UniProtKB-UniRule"/>
</dbReference>
<dbReference type="InterPro" id="IPR013083">
    <property type="entry name" value="Znf_RING/FYVE/PHD"/>
</dbReference>
<keyword evidence="9" id="KW-0914">Notch signaling pathway</keyword>
<dbReference type="InterPro" id="IPR039398">
    <property type="entry name" value="Deltex_fam"/>
</dbReference>
<feature type="domain" description="WWE" evidence="14">
    <location>
        <begin position="80"/>
        <end position="159"/>
    </location>
</feature>
<feature type="region of interest" description="Disordered" evidence="12">
    <location>
        <begin position="222"/>
        <end position="256"/>
    </location>
</feature>
<dbReference type="GO" id="GO:0005737">
    <property type="term" value="C:cytoplasm"/>
    <property type="evidence" value="ECO:0007669"/>
    <property type="project" value="UniProtKB-SubCell"/>
</dbReference>
<dbReference type="InterPro" id="IPR039399">
    <property type="entry name" value="Deltex_C_sf"/>
</dbReference>
<keyword evidence="11" id="KW-0963">Cytoplasm</keyword>
<evidence type="ECO:0000256" key="11">
    <source>
        <dbReference type="RuleBase" id="RU367105"/>
    </source>
</evidence>
<sequence length="765" mass="86502">MSKWGVPSMYVVVWEWENRPRRWRPYSPEVTQLLERAHQKKLNRIYLKDGDPLLSDYYINMKTFEQCCEPTGAKYPVRREFYPEASPAGKGAKWEWAGDTKDEWHIYDMEVQVIIEESWKAGDQTVDISTYFPGFPYIMNFCNLTQVRTNNGAVRPIRRLPQASYPMVKLTQAEIASMLHRKEERNKELKILAAEKSEANASKKSLKKKNVVGKKAVKQLMHHIFHPQKDSSKKENRSEENEQQQQLEEVNGSSSFSSRVLMNHSRSASLPFPQSQRIYIGHPSSLSEINGSLGRQRANAAYPRRNYRRIGGSTLSDSSSIVRRPSCDTISTYLSQESFYPPPHARSASYYSASSQELVPNNYGVYYDGDSIVTDDITHNDSVSACGSRFRYPPPPPYKFSRNQVPLGARRQRVLSNPELLVHSQGRALPVLPFASSVGNINKIGVSEEDADLEDDEEECLYVNQRELRKSSHQYEYLEEDGDDDVFESSAPLGKVPLTRSQDSLPKSQNTSFHFSESSSLGGSIYGTDSTLRKRPIPTPRSKIVKDYCSISNNSYSDLDKLILKYSQFVIDPNEPSELCPICQGHLDSVSNGDPSIVVLTKCQHKAHMSCLKSRVGSPSFIRCPVCYSISGEFLGTMPESGTMNYKVIPKGLPGYEDYHTIQITYNFQNGIQSEWHRRPGEPYFAIGFPRTAFLPDTEKGRKVLSALETAFNRKLTFTITGGQSDVITWKISHKTEFGPAEGVNAYPAPNYLDNVLLELAQLGV</sequence>
<comment type="similarity">
    <text evidence="3 11">Belongs to the Deltex family.</text>
</comment>
<dbReference type="GeneID" id="121123994"/>
<dbReference type="InterPro" id="IPR001841">
    <property type="entry name" value="Znf_RING"/>
</dbReference>
<dbReference type="AlphaFoldDB" id="A0A0K2TI31"/>
<organism evidence="15">
    <name type="scientific">Lepeophtheirus salmonis</name>
    <name type="common">Salmon louse</name>
    <name type="synonym">Caligus salmonis</name>
    <dbReference type="NCBI Taxonomy" id="72036"/>
    <lineage>
        <taxon>Eukaryota</taxon>
        <taxon>Metazoa</taxon>
        <taxon>Ecdysozoa</taxon>
        <taxon>Arthropoda</taxon>
        <taxon>Crustacea</taxon>
        <taxon>Multicrustacea</taxon>
        <taxon>Hexanauplia</taxon>
        <taxon>Copepoda</taxon>
        <taxon>Siphonostomatoida</taxon>
        <taxon>Caligidae</taxon>
        <taxon>Lepeophtheirus</taxon>
    </lineage>
</organism>
<dbReference type="SMART" id="SM00184">
    <property type="entry name" value="RING"/>
    <property type="match status" value="1"/>
</dbReference>
<evidence type="ECO:0000256" key="9">
    <source>
        <dbReference type="ARBA" id="ARBA00022976"/>
    </source>
</evidence>
<dbReference type="EC" id="2.3.2.27" evidence="11"/>
<feature type="compositionally biased region" description="Polar residues" evidence="12">
    <location>
        <begin position="499"/>
        <end position="516"/>
    </location>
</feature>